<organism evidence="6 7">
    <name type="scientific">Kibdelosporangium persicum</name>
    <dbReference type="NCBI Taxonomy" id="2698649"/>
    <lineage>
        <taxon>Bacteria</taxon>
        <taxon>Bacillati</taxon>
        <taxon>Actinomycetota</taxon>
        <taxon>Actinomycetes</taxon>
        <taxon>Pseudonocardiales</taxon>
        <taxon>Pseudonocardiaceae</taxon>
        <taxon>Kibdelosporangium</taxon>
    </lineage>
</organism>
<dbReference type="EMBL" id="JAAATY010000048">
    <property type="protein sequence ID" value="NRN70948.1"/>
    <property type="molecule type" value="Genomic_DNA"/>
</dbReference>
<evidence type="ECO:0000259" key="4">
    <source>
        <dbReference type="Pfam" id="PF13243"/>
    </source>
</evidence>
<reference evidence="6 7" key="1">
    <citation type="submission" date="2020-01" db="EMBL/GenBank/DDBJ databases">
        <title>Kibdelosporangium persica a novel Actinomycetes from a hot desert in Iran.</title>
        <authorList>
            <person name="Safaei N."/>
            <person name="Zaburannyi N."/>
            <person name="Mueller R."/>
            <person name="Wink J."/>
        </authorList>
    </citation>
    <scope>NUCLEOTIDE SEQUENCE [LARGE SCALE GENOMIC DNA]</scope>
    <source>
        <strain evidence="6 7">4NS15</strain>
    </source>
</reference>
<dbReference type="CDD" id="cd00688">
    <property type="entry name" value="ISOPREN_C2_like"/>
    <property type="match status" value="1"/>
</dbReference>
<evidence type="ECO:0000313" key="6">
    <source>
        <dbReference type="EMBL" id="NRN70948.1"/>
    </source>
</evidence>
<evidence type="ECO:0000313" key="7">
    <source>
        <dbReference type="Proteomes" id="UP000763557"/>
    </source>
</evidence>
<dbReference type="Gene3D" id="1.50.10.20">
    <property type="match status" value="2"/>
</dbReference>
<keyword evidence="3" id="KW-0677">Repeat</keyword>
<comment type="pathway">
    <text evidence="1">Secondary metabolite biosynthesis; hopanoid biosynthesis.</text>
</comment>
<sequence>MNKPVIGSPATDLGVADAAKKAIAYLYSRQRADGAWTDRLSSSTVSTALGLLSLARADDKAHRDRIERGLEWLKRNQRADGGWSMADDDPPSSPGMTSFAIAALYGLDRDGSAELIERGKQFIEGNGGYTVIPGMRDKGPKTWPAAAPIAWSLVGLKDVSEQPPQAVEAILLPSWLRNKVSIALPAILALGIMQARARTSSFPRRLLQRLAEPKALAWLRSALGPNGGVEECAMLSALIFLGLHSAGVGEDIQQASLKYLLDNQREDGSWPIDRDLEIAVTCYTVLALAEFGDTADEPRLRPTRDFLLSTQWTTPFTPLNIPAGGWSWNVPSGWPESEDTAVVLSTLKLLGLTESHPAVADGLRWLRSRQNRDGSWSEWVRNSSLLNDKPCVGVTAHVIMALEQHGGPHGPRTPIGKALRYFERVQQPDGASPSLWFRDSVHGTAKLLETYAELGAVSDPAAVRAREWLLANQRPDGAWPLTVEVGVEGGTVEETAWALYSLLRAGVPASDDAIVRAVKWLVGKQNTDGTWTPSPVGLYFEDLCYSDDLIAHSYALRALGRWLTCAGHPGTPA</sequence>
<dbReference type="Proteomes" id="UP000763557">
    <property type="component" value="Unassembled WGS sequence"/>
</dbReference>
<comment type="caution">
    <text evidence="6">The sequence shown here is derived from an EMBL/GenBank/DDBJ whole genome shotgun (WGS) entry which is preliminary data.</text>
</comment>
<accession>A0ABX2FJK6</accession>
<dbReference type="Pfam" id="PF13249">
    <property type="entry name" value="SQHop_cyclase_N"/>
    <property type="match status" value="1"/>
</dbReference>
<keyword evidence="7" id="KW-1185">Reference proteome</keyword>
<dbReference type="PANTHER" id="PTHR11764">
    <property type="entry name" value="TERPENE CYCLASE/MUTASE FAMILY MEMBER"/>
    <property type="match status" value="1"/>
</dbReference>
<proteinExistence type="inferred from homology"/>
<evidence type="ECO:0000256" key="1">
    <source>
        <dbReference type="ARBA" id="ARBA00004999"/>
    </source>
</evidence>
<dbReference type="InterPro" id="IPR018333">
    <property type="entry name" value="Squalene_cyclase"/>
</dbReference>
<evidence type="ECO:0000259" key="5">
    <source>
        <dbReference type="Pfam" id="PF13249"/>
    </source>
</evidence>
<feature type="domain" description="Squalene cyclase N-terminal" evidence="5">
    <location>
        <begin position="20"/>
        <end position="130"/>
    </location>
</feature>
<protein>
    <submittedName>
        <fullName evidence="6">Squalene--hopene cyclase</fullName>
    </submittedName>
</protein>
<dbReference type="Pfam" id="PF13243">
    <property type="entry name" value="SQHop_cyclase_C"/>
    <property type="match status" value="1"/>
</dbReference>
<feature type="domain" description="Squalene cyclase C-terminal" evidence="4">
    <location>
        <begin position="281"/>
        <end position="533"/>
    </location>
</feature>
<gene>
    <name evidence="6" type="ORF">GC106_82230</name>
</gene>
<dbReference type="InterPro" id="IPR032697">
    <property type="entry name" value="SQ_cyclase_N"/>
</dbReference>
<evidence type="ECO:0000256" key="2">
    <source>
        <dbReference type="ARBA" id="ARBA00009755"/>
    </source>
</evidence>
<dbReference type="SUPFAM" id="SSF48239">
    <property type="entry name" value="Terpenoid cyclases/Protein prenyltransferases"/>
    <property type="match status" value="2"/>
</dbReference>
<comment type="similarity">
    <text evidence="2">Belongs to the terpene cyclase/mutase family.</text>
</comment>
<dbReference type="InterPro" id="IPR008930">
    <property type="entry name" value="Terpenoid_cyclase/PrenylTrfase"/>
</dbReference>
<dbReference type="PANTHER" id="PTHR11764:SF20">
    <property type="entry name" value="LANOSTEROL SYNTHASE"/>
    <property type="match status" value="1"/>
</dbReference>
<dbReference type="InterPro" id="IPR032696">
    <property type="entry name" value="SQ_cyclase_C"/>
</dbReference>
<name>A0ABX2FJK6_9PSEU</name>
<evidence type="ECO:0000256" key="3">
    <source>
        <dbReference type="ARBA" id="ARBA00022737"/>
    </source>
</evidence>